<dbReference type="AlphaFoldDB" id="B9TMR8"/>
<reference evidence="2" key="1">
    <citation type="journal article" date="2010" name="Nat. Biotechnol.">
        <title>Draft genome sequence of the oilseed species Ricinus communis.</title>
        <authorList>
            <person name="Chan A.P."/>
            <person name="Crabtree J."/>
            <person name="Zhao Q."/>
            <person name="Lorenzi H."/>
            <person name="Orvis J."/>
            <person name="Puiu D."/>
            <person name="Melake-Berhan A."/>
            <person name="Jones K.M."/>
            <person name="Redman J."/>
            <person name="Chen G."/>
            <person name="Cahoon E.B."/>
            <person name="Gedil M."/>
            <person name="Stanke M."/>
            <person name="Haas B.J."/>
            <person name="Wortman J.R."/>
            <person name="Fraser-Liggett C.M."/>
            <person name="Ravel J."/>
            <person name="Rabinowicz P.D."/>
        </authorList>
    </citation>
    <scope>NUCLEOTIDE SEQUENCE [LARGE SCALE GENOMIC DNA]</scope>
    <source>
        <strain evidence="2">cv. Hale</strain>
    </source>
</reference>
<evidence type="ECO:0000313" key="2">
    <source>
        <dbReference type="Proteomes" id="UP000008311"/>
    </source>
</evidence>
<name>B9TMR8_RICCO</name>
<protein>
    <submittedName>
        <fullName evidence="1">Uncharacterized protein</fullName>
    </submittedName>
</protein>
<evidence type="ECO:0000313" key="1">
    <source>
        <dbReference type="EMBL" id="EEF22846.1"/>
    </source>
</evidence>
<dbReference type="Proteomes" id="UP000008311">
    <property type="component" value="Unassembled WGS sequence"/>
</dbReference>
<sequence>MMTMPQMALRCSSFYYCPQPWVAYRQRANSILASMTPAKAADQSAALWPLAQAVQALQDDDLRNDGRLHFAWAHQAARNLIGALRFLDRQRDMPPAQLQALAQQFLADFGRISPLALPALRQAYVCRGWVLRAWKLRRWEQWARQQGAPA</sequence>
<accession>B9TMR8</accession>
<keyword evidence="2" id="KW-1185">Reference proteome</keyword>
<proteinExistence type="predicted"/>
<dbReference type="EMBL" id="EQ989990">
    <property type="protein sequence ID" value="EEF22846.1"/>
    <property type="molecule type" value="Genomic_DNA"/>
</dbReference>
<dbReference type="InParanoid" id="B9TMR8"/>
<gene>
    <name evidence="1" type="ORF">RCOM_2080120</name>
</gene>
<organism evidence="1 2">
    <name type="scientific">Ricinus communis</name>
    <name type="common">Castor bean</name>
    <dbReference type="NCBI Taxonomy" id="3988"/>
    <lineage>
        <taxon>Eukaryota</taxon>
        <taxon>Viridiplantae</taxon>
        <taxon>Streptophyta</taxon>
        <taxon>Embryophyta</taxon>
        <taxon>Tracheophyta</taxon>
        <taxon>Spermatophyta</taxon>
        <taxon>Magnoliopsida</taxon>
        <taxon>eudicotyledons</taxon>
        <taxon>Gunneridae</taxon>
        <taxon>Pentapetalae</taxon>
        <taxon>rosids</taxon>
        <taxon>fabids</taxon>
        <taxon>Malpighiales</taxon>
        <taxon>Euphorbiaceae</taxon>
        <taxon>Acalyphoideae</taxon>
        <taxon>Acalypheae</taxon>
        <taxon>Ricinus</taxon>
    </lineage>
</organism>